<dbReference type="RefSeq" id="WP_227260100.1">
    <property type="nucleotide sequence ID" value="NZ_BAAADU010000002.1"/>
</dbReference>
<protein>
    <recommendedName>
        <fullName evidence="1">Metallo-beta-lactamase domain-containing protein</fullName>
    </recommendedName>
</protein>
<dbReference type="InterPro" id="IPR036866">
    <property type="entry name" value="RibonucZ/Hydroxyglut_hydro"/>
</dbReference>
<feature type="domain" description="Metallo-beta-lactamase" evidence="1">
    <location>
        <begin position="27"/>
        <end position="84"/>
    </location>
</feature>
<evidence type="ECO:0000313" key="2">
    <source>
        <dbReference type="EMBL" id="GAA0655765.1"/>
    </source>
</evidence>
<dbReference type="Pfam" id="PF00753">
    <property type="entry name" value="Lactamase_B"/>
    <property type="match status" value="1"/>
</dbReference>
<evidence type="ECO:0000259" key="1">
    <source>
        <dbReference type="Pfam" id="PF00753"/>
    </source>
</evidence>
<dbReference type="GeneID" id="68573369"/>
<dbReference type="EMBL" id="BAAADU010000002">
    <property type="protein sequence ID" value="GAA0655765.1"/>
    <property type="molecule type" value="Genomic_DNA"/>
</dbReference>
<gene>
    <name evidence="2" type="ORF">GCM10009019_19490</name>
</gene>
<proteinExistence type="predicted"/>
<sequence>MVTELADGVYDLELPLETDDGTRVFHAVAIEADHGVVLVDAGLPNQAADVRAALDDIGHAVADVSLLVFTHQDGDHVGAAADLLLAGDALIGGEDGVEGPNERVTPDLERAYESVTHLAEYEYDRVLCYHGGLVDATEEDVAALDPYSPGV</sequence>
<dbReference type="InterPro" id="IPR050855">
    <property type="entry name" value="NDM-1-like"/>
</dbReference>
<keyword evidence="3" id="KW-1185">Reference proteome</keyword>
<dbReference type="AlphaFoldDB" id="A0AAV3T4R4"/>
<organism evidence="2 3">
    <name type="scientific">Salarchaeum japonicum</name>
    <dbReference type="NCBI Taxonomy" id="555573"/>
    <lineage>
        <taxon>Archaea</taxon>
        <taxon>Methanobacteriati</taxon>
        <taxon>Methanobacteriota</taxon>
        <taxon>Stenosarchaea group</taxon>
        <taxon>Halobacteria</taxon>
        <taxon>Halobacteriales</taxon>
        <taxon>Halobacteriaceae</taxon>
    </lineage>
</organism>
<name>A0AAV3T4R4_9EURY</name>
<evidence type="ECO:0000313" key="3">
    <source>
        <dbReference type="Proteomes" id="UP001500194"/>
    </source>
</evidence>
<dbReference type="SUPFAM" id="SSF56281">
    <property type="entry name" value="Metallo-hydrolase/oxidoreductase"/>
    <property type="match status" value="1"/>
</dbReference>
<reference evidence="2 3" key="1">
    <citation type="journal article" date="2019" name="Int. J. Syst. Evol. Microbiol.">
        <title>The Global Catalogue of Microorganisms (GCM) 10K type strain sequencing project: providing services to taxonomists for standard genome sequencing and annotation.</title>
        <authorList>
            <consortium name="The Broad Institute Genomics Platform"/>
            <consortium name="The Broad Institute Genome Sequencing Center for Infectious Disease"/>
            <person name="Wu L."/>
            <person name="Ma J."/>
        </authorList>
    </citation>
    <scope>NUCLEOTIDE SEQUENCE [LARGE SCALE GENOMIC DNA]</scope>
    <source>
        <strain evidence="2 3">JCM 16327</strain>
    </source>
</reference>
<dbReference type="InterPro" id="IPR001279">
    <property type="entry name" value="Metallo-B-lactamas"/>
</dbReference>
<dbReference type="Gene3D" id="3.60.15.10">
    <property type="entry name" value="Ribonuclease Z/Hydroxyacylglutathione hydrolase-like"/>
    <property type="match status" value="2"/>
</dbReference>
<comment type="caution">
    <text evidence="2">The sequence shown here is derived from an EMBL/GenBank/DDBJ whole genome shotgun (WGS) entry which is preliminary data.</text>
</comment>
<accession>A0AAV3T4R4</accession>
<dbReference type="Proteomes" id="UP001500194">
    <property type="component" value="Unassembled WGS sequence"/>
</dbReference>
<dbReference type="PANTHER" id="PTHR42951">
    <property type="entry name" value="METALLO-BETA-LACTAMASE DOMAIN-CONTAINING"/>
    <property type="match status" value="1"/>
</dbReference>